<dbReference type="AlphaFoldDB" id="A0A074MBL1"/>
<dbReference type="Pfam" id="PF03865">
    <property type="entry name" value="ShlB"/>
    <property type="match status" value="1"/>
</dbReference>
<dbReference type="Pfam" id="PF08479">
    <property type="entry name" value="POTRA_2"/>
    <property type="match status" value="1"/>
</dbReference>
<protein>
    <submittedName>
        <fullName evidence="6">Hemolysin</fullName>
    </submittedName>
</protein>
<dbReference type="GO" id="GO:0046819">
    <property type="term" value="P:protein secretion by the type V secretion system"/>
    <property type="evidence" value="ECO:0007669"/>
    <property type="project" value="TreeGrafter"/>
</dbReference>
<keyword evidence="2" id="KW-0812">Transmembrane</keyword>
<dbReference type="Gene3D" id="2.40.160.50">
    <property type="entry name" value="membrane protein fhac: a member of the omp85/tpsb transporter family"/>
    <property type="match status" value="1"/>
</dbReference>
<evidence type="ECO:0000256" key="3">
    <source>
        <dbReference type="ARBA" id="ARBA00023237"/>
    </source>
</evidence>
<dbReference type="eggNOG" id="COG2831">
    <property type="taxonomic scope" value="Bacteria"/>
</dbReference>
<evidence type="ECO:0000313" key="6">
    <source>
        <dbReference type="EMBL" id="KEO89238.1"/>
    </source>
</evidence>
<evidence type="ECO:0000313" key="7">
    <source>
        <dbReference type="Proteomes" id="UP000027647"/>
    </source>
</evidence>
<dbReference type="InterPro" id="IPR051544">
    <property type="entry name" value="TPS_OM_transporter"/>
</dbReference>
<organism evidence="6 7">
    <name type="scientific">Erythrobacter longus</name>
    <dbReference type="NCBI Taxonomy" id="1044"/>
    <lineage>
        <taxon>Bacteria</taxon>
        <taxon>Pseudomonadati</taxon>
        <taxon>Pseudomonadota</taxon>
        <taxon>Alphaproteobacteria</taxon>
        <taxon>Sphingomonadales</taxon>
        <taxon>Erythrobacteraceae</taxon>
        <taxon>Erythrobacter/Porphyrobacter group</taxon>
        <taxon>Erythrobacter</taxon>
    </lineage>
</organism>
<dbReference type="STRING" id="1044.EH31_14515"/>
<feature type="domain" description="Haemolysin activator HlyB C-terminal" evidence="4">
    <location>
        <begin position="201"/>
        <end position="517"/>
    </location>
</feature>
<evidence type="ECO:0000256" key="2">
    <source>
        <dbReference type="ARBA" id="ARBA00022692"/>
    </source>
</evidence>
<dbReference type="GO" id="GO:0098046">
    <property type="term" value="C:type V protein secretion system complex"/>
    <property type="evidence" value="ECO:0007669"/>
    <property type="project" value="TreeGrafter"/>
</dbReference>
<keyword evidence="3" id="KW-0998">Cell outer membrane</keyword>
<keyword evidence="1" id="KW-0472">Membrane</keyword>
<gene>
    <name evidence="6" type="ORF">EH31_14515</name>
</gene>
<dbReference type="RefSeq" id="WP_241765930.1">
    <property type="nucleotide sequence ID" value="NZ_JMIW01000006.1"/>
</dbReference>
<proteinExistence type="predicted"/>
<dbReference type="Gene3D" id="3.10.20.310">
    <property type="entry name" value="membrane protein fhac"/>
    <property type="match status" value="1"/>
</dbReference>
<comment type="caution">
    <text evidence="6">The sequence shown here is derived from an EMBL/GenBank/DDBJ whole genome shotgun (WGS) entry which is preliminary data.</text>
</comment>
<evidence type="ECO:0000256" key="1">
    <source>
        <dbReference type="ARBA" id="ARBA00022452"/>
    </source>
</evidence>
<dbReference type="PANTHER" id="PTHR34597:SF6">
    <property type="entry name" value="BLR6126 PROTEIN"/>
    <property type="match status" value="1"/>
</dbReference>
<dbReference type="Proteomes" id="UP000027647">
    <property type="component" value="Unassembled WGS sequence"/>
</dbReference>
<keyword evidence="1" id="KW-1134">Transmembrane beta strand</keyword>
<accession>A0A074MBL1</accession>
<evidence type="ECO:0000259" key="5">
    <source>
        <dbReference type="Pfam" id="PF08479"/>
    </source>
</evidence>
<dbReference type="EMBL" id="JMIW01000006">
    <property type="protein sequence ID" value="KEO89238.1"/>
    <property type="molecule type" value="Genomic_DNA"/>
</dbReference>
<dbReference type="InterPro" id="IPR013686">
    <property type="entry name" value="Polypept-transport_assoc_ShlB"/>
</dbReference>
<dbReference type="PANTHER" id="PTHR34597">
    <property type="entry name" value="SLR1661 PROTEIN"/>
    <property type="match status" value="1"/>
</dbReference>
<dbReference type="InterPro" id="IPR005565">
    <property type="entry name" value="Hemolysn_activator_HlyB_C"/>
</dbReference>
<name>A0A074MBL1_ERYLO</name>
<feature type="domain" description="Polypeptide-transport-associated ShlB-type" evidence="5">
    <location>
        <begin position="56"/>
        <end position="129"/>
    </location>
</feature>
<sequence length="556" mass="59876">MLPATKAQAQVAPTREELQGIAPTDELPAPRLNIEGGIERSPCSLADPQYADVTVTVREVVFNGLKGATPAELEPAWRPFEGEQHPVAVLCEIRDAAATILRNKGYLAATQVPTQRIEDGTVEFEVLYGRISAVRARGETRGAETKLQQYLGRLAEDEIFDRNQAERALLLARDLPGYTVNLTLRPAGGAPGDLIGEVTVRRDRYALDMAVQNFGAEGTGPVGGQVRAQFFGLTGLGDVTSLSYFSSSDFDEQQVFAASHEFRPGGSGLTVGGQATYAITRPDLGTAAALGFAVQDLEATTFFASLSASYPIKRTQGENFYASGGFDYIDQDVDFIAPLSRDRIRVGWLKLDYDSIDLDRRAPRYQASASLEFRQGLDIFGARDVCLGAACPAGQVNPGRIDGEATSSVIRASGNLELAVTPKFAIAFKPRAQLSLSGGLFGFEEFAAGNFTVGRGYDPGTIIGDSGFAMTTELRTSTLPWGDKVAMQPYAFFDLARIYNEAPDLDDDLYSAGVGSRIAFAGRYSLDSMIAVPLKRAGLQARRGSIRFLFTLSASF</sequence>
<dbReference type="GO" id="GO:0008320">
    <property type="term" value="F:protein transmembrane transporter activity"/>
    <property type="evidence" value="ECO:0007669"/>
    <property type="project" value="TreeGrafter"/>
</dbReference>
<evidence type="ECO:0000259" key="4">
    <source>
        <dbReference type="Pfam" id="PF03865"/>
    </source>
</evidence>
<keyword evidence="7" id="KW-1185">Reference proteome</keyword>
<reference evidence="6 7" key="1">
    <citation type="submission" date="2014-04" db="EMBL/GenBank/DDBJ databases">
        <title>A comprehensive comparison of genomes of Erythrobacter spp. strains.</title>
        <authorList>
            <person name="Zheng Q."/>
        </authorList>
    </citation>
    <scope>NUCLEOTIDE SEQUENCE [LARGE SCALE GENOMIC DNA]</scope>
    <source>
        <strain evidence="6 7">DSM 6997</strain>
    </source>
</reference>